<dbReference type="Proteomes" id="UP001199525">
    <property type="component" value="Unassembled WGS sequence"/>
</dbReference>
<proteinExistence type="predicted"/>
<gene>
    <name evidence="1" type="ORF">LC586_02100</name>
</gene>
<sequence length="56" mass="6518">MKKIPPKVQLSMPHAPCPMPNAQFKFCQPKRDRLKASTIISLLPLCSYDSWQDKFR</sequence>
<organism evidence="1 2">
    <name type="scientific">Nostoc favosum CHAB5714</name>
    <dbReference type="NCBI Taxonomy" id="2780399"/>
    <lineage>
        <taxon>Bacteria</taxon>
        <taxon>Bacillati</taxon>
        <taxon>Cyanobacteriota</taxon>
        <taxon>Cyanophyceae</taxon>
        <taxon>Nostocales</taxon>
        <taxon>Nostocaceae</taxon>
        <taxon>Nostoc</taxon>
        <taxon>Nostoc favosum</taxon>
    </lineage>
</organism>
<accession>A0ABS8I2X7</accession>
<evidence type="ECO:0000313" key="2">
    <source>
        <dbReference type="Proteomes" id="UP001199525"/>
    </source>
</evidence>
<comment type="caution">
    <text evidence="1">The sequence shown here is derived from an EMBL/GenBank/DDBJ whole genome shotgun (WGS) entry which is preliminary data.</text>
</comment>
<dbReference type="EMBL" id="JAIVFQ010000002">
    <property type="protein sequence ID" value="MCC5598063.1"/>
    <property type="molecule type" value="Genomic_DNA"/>
</dbReference>
<evidence type="ECO:0000313" key="1">
    <source>
        <dbReference type="EMBL" id="MCC5598063.1"/>
    </source>
</evidence>
<protein>
    <submittedName>
        <fullName evidence="1">Uncharacterized protein</fullName>
    </submittedName>
</protein>
<reference evidence="1 2" key="1">
    <citation type="journal article" date="2021" name="Microorganisms">
        <title>Genome Evolution of Filamentous Cyanobacterium Nostoc Species: From Facultative Symbiosis to Free Living.</title>
        <authorList>
            <person name="Huo D."/>
            <person name="Li H."/>
            <person name="Cai F."/>
            <person name="Guo X."/>
            <person name="Qiao Z."/>
            <person name="Wang W."/>
            <person name="Yu G."/>
            <person name="Li R."/>
        </authorList>
    </citation>
    <scope>NUCLEOTIDE SEQUENCE [LARGE SCALE GENOMIC DNA]</scope>
    <source>
        <strain evidence="1 2">CHAB 5714</strain>
    </source>
</reference>
<keyword evidence="2" id="KW-1185">Reference proteome</keyword>
<dbReference type="RefSeq" id="WP_229482726.1">
    <property type="nucleotide sequence ID" value="NZ_JAIVFQ010000002.1"/>
</dbReference>
<name>A0ABS8I2X7_9NOSO</name>